<accession>A0A2C6Z9L3</accession>
<name>A0A2C6Z9L3_9PROT</name>
<dbReference type="InterPro" id="IPR011051">
    <property type="entry name" value="RmlC_Cupin_sf"/>
</dbReference>
<dbReference type="Gene3D" id="2.60.120.10">
    <property type="entry name" value="Jelly Rolls"/>
    <property type="match status" value="1"/>
</dbReference>
<dbReference type="Pfam" id="PF07883">
    <property type="entry name" value="Cupin_2"/>
    <property type="match status" value="1"/>
</dbReference>
<dbReference type="Gene3D" id="1.10.260.40">
    <property type="entry name" value="lambda repressor-like DNA-binding domains"/>
    <property type="match status" value="1"/>
</dbReference>
<sequence>MQDGEADHGDEQQQARALQQAAYHIAAHRPAIPVSRVRRAALPAFSRFTRPRNKAETLLKPIPFGTPLRRMTFASAAFMRATLVRRRFRMKRRKDRFIILKLRSSRVLHSRLGDVASAPDSRYPRRAKERTGPLAVPGMAAPAADEAMRIGIRLRALRAELGLTIPALAAKAGLSAGLISQIERGQANPSMRTIQRLTMALGVNLWAFIGEAGGEVGNGAAAPANGGAEPRGAEMLPFVRRRAERPRVVVGKSRMVKELLSPRGERGLRFMMVTLPPGGTADEMLTGPGEKGGYVVSGRVALTVGERQADLAEGDSFQFDSRHPHSLANHSAQAATVIWIISILEPHL</sequence>
<evidence type="ECO:0000313" key="3">
    <source>
        <dbReference type="EMBL" id="PHK95201.1"/>
    </source>
</evidence>
<keyword evidence="1" id="KW-0238">DNA-binding</keyword>
<dbReference type="PANTHER" id="PTHR46797">
    <property type="entry name" value="HTH-TYPE TRANSCRIPTIONAL REGULATOR"/>
    <property type="match status" value="1"/>
</dbReference>
<reference evidence="3 4" key="1">
    <citation type="submission" date="2017-10" db="EMBL/GenBank/DDBJ databases">
        <authorList>
            <person name="Banno H."/>
            <person name="Chua N.-H."/>
        </authorList>
    </citation>
    <scope>NUCLEOTIDE SEQUENCE [LARGE SCALE GENOMIC DNA]</scope>
    <source>
        <strain evidence="3 4">YW11</strain>
    </source>
</reference>
<organism evidence="3 4">
    <name type="scientific">Teichococcus rhizosphaerae</name>
    <dbReference type="NCBI Taxonomy" id="1335062"/>
    <lineage>
        <taxon>Bacteria</taxon>
        <taxon>Pseudomonadati</taxon>
        <taxon>Pseudomonadota</taxon>
        <taxon>Alphaproteobacteria</taxon>
        <taxon>Acetobacterales</taxon>
        <taxon>Roseomonadaceae</taxon>
        <taxon>Roseomonas</taxon>
    </lineage>
</organism>
<dbReference type="CDD" id="cd00093">
    <property type="entry name" value="HTH_XRE"/>
    <property type="match status" value="1"/>
</dbReference>
<dbReference type="InterPro" id="IPR001387">
    <property type="entry name" value="Cro/C1-type_HTH"/>
</dbReference>
<dbReference type="Pfam" id="PF13560">
    <property type="entry name" value="HTH_31"/>
    <property type="match status" value="1"/>
</dbReference>
<dbReference type="InterPro" id="IPR050807">
    <property type="entry name" value="TransReg_Diox_bact_type"/>
</dbReference>
<dbReference type="EMBL" id="PDNU01000014">
    <property type="protein sequence ID" value="PHK95201.1"/>
    <property type="molecule type" value="Genomic_DNA"/>
</dbReference>
<dbReference type="Proteomes" id="UP000223527">
    <property type="component" value="Unassembled WGS sequence"/>
</dbReference>
<feature type="domain" description="HTH cro/C1-type" evidence="2">
    <location>
        <begin position="154"/>
        <end position="208"/>
    </location>
</feature>
<dbReference type="SUPFAM" id="SSF47413">
    <property type="entry name" value="lambda repressor-like DNA-binding domains"/>
    <property type="match status" value="1"/>
</dbReference>
<keyword evidence="4" id="KW-1185">Reference proteome</keyword>
<dbReference type="GO" id="GO:0003700">
    <property type="term" value="F:DNA-binding transcription factor activity"/>
    <property type="evidence" value="ECO:0007669"/>
    <property type="project" value="TreeGrafter"/>
</dbReference>
<dbReference type="SMART" id="SM00530">
    <property type="entry name" value="HTH_XRE"/>
    <property type="match status" value="1"/>
</dbReference>
<dbReference type="AlphaFoldDB" id="A0A2C6Z9L3"/>
<dbReference type="PROSITE" id="PS50943">
    <property type="entry name" value="HTH_CROC1"/>
    <property type="match status" value="1"/>
</dbReference>
<evidence type="ECO:0000313" key="4">
    <source>
        <dbReference type="Proteomes" id="UP000223527"/>
    </source>
</evidence>
<protein>
    <recommendedName>
        <fullName evidence="2">HTH cro/C1-type domain-containing protein</fullName>
    </recommendedName>
</protein>
<proteinExistence type="predicted"/>
<dbReference type="GO" id="GO:0003677">
    <property type="term" value="F:DNA binding"/>
    <property type="evidence" value="ECO:0007669"/>
    <property type="project" value="UniProtKB-KW"/>
</dbReference>
<gene>
    <name evidence="3" type="ORF">CR162_09580</name>
</gene>
<dbReference type="PANTHER" id="PTHR46797:SF2">
    <property type="entry name" value="TRANSCRIPTIONAL REGULATOR"/>
    <property type="match status" value="1"/>
</dbReference>
<dbReference type="SUPFAM" id="SSF51182">
    <property type="entry name" value="RmlC-like cupins"/>
    <property type="match status" value="1"/>
</dbReference>
<evidence type="ECO:0000256" key="1">
    <source>
        <dbReference type="ARBA" id="ARBA00023125"/>
    </source>
</evidence>
<comment type="caution">
    <text evidence="3">The sequence shown here is derived from an EMBL/GenBank/DDBJ whole genome shotgun (WGS) entry which is preliminary data.</text>
</comment>
<dbReference type="OrthoDB" id="9805356at2"/>
<dbReference type="InterPro" id="IPR013096">
    <property type="entry name" value="Cupin_2"/>
</dbReference>
<dbReference type="GO" id="GO:0005829">
    <property type="term" value="C:cytosol"/>
    <property type="evidence" value="ECO:0007669"/>
    <property type="project" value="TreeGrafter"/>
</dbReference>
<dbReference type="CDD" id="cd02209">
    <property type="entry name" value="cupin_XRE_C"/>
    <property type="match status" value="1"/>
</dbReference>
<evidence type="ECO:0000259" key="2">
    <source>
        <dbReference type="PROSITE" id="PS50943"/>
    </source>
</evidence>
<dbReference type="InterPro" id="IPR014710">
    <property type="entry name" value="RmlC-like_jellyroll"/>
</dbReference>
<dbReference type="InterPro" id="IPR010982">
    <property type="entry name" value="Lambda_DNA-bd_dom_sf"/>
</dbReference>